<feature type="transmembrane region" description="Helical" evidence="17">
    <location>
        <begin position="66"/>
        <end position="86"/>
    </location>
</feature>
<dbReference type="RefSeq" id="XP_032823194.1">
    <property type="nucleotide sequence ID" value="XM_032967303.1"/>
</dbReference>
<evidence type="ECO:0000256" key="17">
    <source>
        <dbReference type="RuleBase" id="RU363088"/>
    </source>
</evidence>
<evidence type="ECO:0000256" key="10">
    <source>
        <dbReference type="ARBA" id="ARBA00022490"/>
    </source>
</evidence>
<keyword evidence="10" id="KW-0963">Cytoplasm</keyword>
<dbReference type="InterPro" id="IPR004032">
    <property type="entry name" value="PMP22_EMP_MP20"/>
</dbReference>
<comment type="caution">
    <text evidence="17">Lacks conserved residue(s) required for the propagation of feature annotation.</text>
</comment>
<evidence type="ECO:0000256" key="14">
    <source>
        <dbReference type="ARBA" id="ARBA00023136"/>
    </source>
</evidence>
<evidence type="ECO:0000256" key="2">
    <source>
        <dbReference type="ARBA" id="ARBA00004221"/>
    </source>
</evidence>
<keyword evidence="15" id="KW-0325">Glycoprotein</keyword>
<evidence type="ECO:0000256" key="6">
    <source>
        <dbReference type="ARBA" id="ARBA00006864"/>
    </source>
</evidence>
<evidence type="ECO:0000256" key="11">
    <source>
        <dbReference type="ARBA" id="ARBA00022692"/>
    </source>
</evidence>
<dbReference type="STRING" id="7757.ENSPMAP00000010015"/>
<keyword evidence="19" id="KW-1185">Reference proteome</keyword>
<dbReference type="PROSITE" id="PS01221">
    <property type="entry name" value="PMP22_1"/>
    <property type="match status" value="1"/>
</dbReference>
<dbReference type="Proteomes" id="UP001318040">
    <property type="component" value="Chromosome 37"/>
</dbReference>
<dbReference type="RefSeq" id="XP_032823193.1">
    <property type="nucleotide sequence ID" value="XM_032967302.1"/>
</dbReference>
<evidence type="ECO:0000256" key="16">
    <source>
        <dbReference type="ARBA" id="ARBA00023242"/>
    </source>
</evidence>
<reference evidence="18" key="2">
    <citation type="submission" date="2025-05" db="UniProtKB">
        <authorList>
            <consortium name="Ensembl"/>
        </authorList>
    </citation>
    <scope>IDENTIFICATION</scope>
</reference>
<dbReference type="GO" id="GO:0045121">
    <property type="term" value="C:membrane raft"/>
    <property type="evidence" value="ECO:0007669"/>
    <property type="project" value="UniProtKB-SubCell"/>
</dbReference>
<dbReference type="GeneID" id="116949700"/>
<evidence type="ECO:0000256" key="7">
    <source>
        <dbReference type="ARBA" id="ARBA00013552"/>
    </source>
</evidence>
<evidence type="ECO:0000256" key="5">
    <source>
        <dbReference type="ARBA" id="ARBA00004653"/>
    </source>
</evidence>
<evidence type="ECO:0000256" key="9">
    <source>
        <dbReference type="ARBA" id="ARBA00022475"/>
    </source>
</evidence>
<dbReference type="AlphaFoldDB" id="S4RXS4"/>
<name>S4RXS4_PETMA</name>
<feature type="transmembrane region" description="Helical" evidence="17">
    <location>
        <begin position="139"/>
        <end position="159"/>
    </location>
</feature>
<dbReference type="PRINTS" id="PR01453">
    <property type="entry name" value="EPMEMFAMILY"/>
</dbReference>
<sequence length="163" mass="17799">MFALLISIFILHIANIVLLFVATIDNAWWVSANGSNVLDLWQSCIQSADVWNCNAALQAQEPWLQAVQALMILSVILACLALGLFVFQLYRLKKGGRFVISGGVLLLASLCVIAAAAVYTGQYPSTNVPYNSGNFGHSYIIAWVAAGLTFINGLIYVFLRKRS</sequence>
<dbReference type="KEGG" id="pmrn:116949700"/>
<dbReference type="GO" id="GO:0048471">
    <property type="term" value="C:perinuclear region of cytoplasm"/>
    <property type="evidence" value="ECO:0007669"/>
    <property type="project" value="UniProtKB-SubCell"/>
</dbReference>
<gene>
    <name evidence="18 20 21" type="primary">LOC116949700</name>
</gene>
<evidence type="ECO:0000256" key="1">
    <source>
        <dbReference type="ARBA" id="ARBA00004123"/>
    </source>
</evidence>
<keyword evidence="9" id="KW-1003">Cell membrane</keyword>
<dbReference type="HOGENOM" id="CLU_138632_0_0_1"/>
<dbReference type="GO" id="GO:0000139">
    <property type="term" value="C:Golgi membrane"/>
    <property type="evidence" value="ECO:0007669"/>
    <property type="project" value="UniProtKB-SubCell"/>
</dbReference>
<proteinExistence type="inferred from homology"/>
<evidence type="ECO:0000313" key="20">
    <source>
        <dbReference type="RefSeq" id="XP_032823193.1"/>
    </source>
</evidence>
<comment type="similarity">
    <text evidence="6 17">Belongs to the PMP-22/EMP/MP20 family.</text>
</comment>
<dbReference type="GO" id="GO:0016324">
    <property type="term" value="C:apical plasma membrane"/>
    <property type="evidence" value="ECO:0007669"/>
    <property type="project" value="UniProtKB-SubCell"/>
</dbReference>
<dbReference type="FunFam" id="1.20.140.150:FF:000026">
    <property type="entry name" value="Epithelial membrane protein 1"/>
    <property type="match status" value="1"/>
</dbReference>
<reference evidence="20 21" key="1">
    <citation type="submission" date="2025-04" db="UniProtKB">
        <authorList>
            <consortium name="RefSeq"/>
        </authorList>
    </citation>
    <scope>IDENTIFICATION</scope>
    <source>
        <tissue evidence="20 21">Sperm</tissue>
    </source>
</reference>
<dbReference type="GeneTree" id="ENSGT00950000182696"/>
<comment type="subcellular location">
    <subcellularLocation>
        <location evidence="2">Apical cell membrane</location>
    </subcellularLocation>
    <subcellularLocation>
        <location evidence="4">Cytoplasm</location>
        <location evidence="4">Perinuclear region</location>
    </subcellularLocation>
    <subcellularLocation>
        <location evidence="5">Golgi apparatus membrane</location>
        <topology evidence="5">Multi-pass membrane protein</topology>
    </subcellularLocation>
    <subcellularLocation>
        <location evidence="3">Membrane raft</location>
    </subcellularLocation>
    <subcellularLocation>
        <location evidence="17">Membrane</location>
        <topology evidence="17">Multi-pass membrane protein</topology>
    </subcellularLocation>
    <subcellularLocation>
        <location evidence="1">Nucleus</location>
    </subcellularLocation>
</comment>
<protein>
    <recommendedName>
        <fullName evidence="8">Epithelial membrane protein 1</fullName>
    </recommendedName>
    <alternativeName>
        <fullName evidence="7">Epithelial membrane protein 2</fullName>
    </alternativeName>
</protein>
<keyword evidence="12 17" id="KW-1133">Transmembrane helix</keyword>
<dbReference type="PANTHER" id="PTHR10671:SF32">
    <property type="entry name" value="EPITHELIAL MEMBRANE PROTEIN 2"/>
    <property type="match status" value="1"/>
</dbReference>
<organism evidence="18">
    <name type="scientific">Petromyzon marinus</name>
    <name type="common">Sea lamprey</name>
    <dbReference type="NCBI Taxonomy" id="7757"/>
    <lineage>
        <taxon>Eukaryota</taxon>
        <taxon>Metazoa</taxon>
        <taxon>Chordata</taxon>
        <taxon>Craniata</taxon>
        <taxon>Vertebrata</taxon>
        <taxon>Cyclostomata</taxon>
        <taxon>Hyperoartia</taxon>
        <taxon>Petromyzontiformes</taxon>
        <taxon>Petromyzontidae</taxon>
        <taxon>Petromyzon</taxon>
    </lineage>
</organism>
<feature type="transmembrane region" description="Helical" evidence="17">
    <location>
        <begin position="98"/>
        <end position="119"/>
    </location>
</feature>
<dbReference type="Pfam" id="PF00822">
    <property type="entry name" value="PMP22_Claudin"/>
    <property type="match status" value="1"/>
</dbReference>
<keyword evidence="11 17" id="KW-0812">Transmembrane</keyword>
<dbReference type="PANTHER" id="PTHR10671">
    <property type="entry name" value="EPITHELIAL MEMBRANE PROTEIN-RELATED"/>
    <property type="match status" value="1"/>
</dbReference>
<keyword evidence="16" id="KW-0539">Nucleus</keyword>
<dbReference type="InterPro" id="IPR004031">
    <property type="entry name" value="PMP22/EMP/MP20/Claudin"/>
</dbReference>
<evidence type="ECO:0000256" key="8">
    <source>
        <dbReference type="ARBA" id="ARBA00013553"/>
    </source>
</evidence>
<evidence type="ECO:0000256" key="12">
    <source>
        <dbReference type="ARBA" id="ARBA00022989"/>
    </source>
</evidence>
<dbReference type="Ensembl" id="ENSPMAT00000010059.1">
    <property type="protein sequence ID" value="ENSPMAP00000010015.1"/>
    <property type="gene ID" value="ENSPMAG00000009097.1"/>
</dbReference>
<evidence type="ECO:0000313" key="18">
    <source>
        <dbReference type="Ensembl" id="ENSPMAP00000010015.1"/>
    </source>
</evidence>
<dbReference type="InterPro" id="IPR050579">
    <property type="entry name" value="PMP-22/EMP/MP20-like"/>
</dbReference>
<evidence type="ECO:0000313" key="19">
    <source>
        <dbReference type="Proteomes" id="UP001318040"/>
    </source>
</evidence>
<evidence type="ECO:0000313" key="21">
    <source>
        <dbReference type="RefSeq" id="XP_032823194.1"/>
    </source>
</evidence>
<dbReference type="OMA" id="WEHITHN"/>
<evidence type="ECO:0000256" key="15">
    <source>
        <dbReference type="ARBA" id="ARBA00023180"/>
    </source>
</evidence>
<evidence type="ECO:0000256" key="4">
    <source>
        <dbReference type="ARBA" id="ARBA00004556"/>
    </source>
</evidence>
<keyword evidence="14 17" id="KW-0472">Membrane</keyword>
<dbReference type="Gene3D" id="1.20.140.150">
    <property type="match status" value="1"/>
</dbReference>
<dbReference type="GO" id="GO:0005634">
    <property type="term" value="C:nucleus"/>
    <property type="evidence" value="ECO:0007669"/>
    <property type="project" value="UniProtKB-SubCell"/>
</dbReference>
<evidence type="ECO:0000256" key="13">
    <source>
        <dbReference type="ARBA" id="ARBA00023034"/>
    </source>
</evidence>
<keyword evidence="13" id="KW-0333">Golgi apparatus</keyword>
<evidence type="ECO:0000256" key="3">
    <source>
        <dbReference type="ARBA" id="ARBA00004285"/>
    </source>
</evidence>
<accession>S4RXS4</accession>
<dbReference type="OrthoDB" id="9939098at2759"/>